<dbReference type="PROSITE" id="PS00599">
    <property type="entry name" value="AA_TRANSFER_CLASS_2"/>
    <property type="match status" value="1"/>
</dbReference>
<proteinExistence type="inferred from homology"/>
<gene>
    <name evidence="7" type="ORF">HZA61_11350</name>
</gene>
<protein>
    <submittedName>
        <fullName evidence="7">Histidinol-phosphate aminotransferase family protein</fullName>
    </submittedName>
</protein>
<evidence type="ECO:0000313" key="8">
    <source>
        <dbReference type="Proteomes" id="UP000696931"/>
    </source>
</evidence>
<organism evidence="7 8">
    <name type="scientific">Eiseniibacteriota bacterium</name>
    <dbReference type="NCBI Taxonomy" id="2212470"/>
    <lineage>
        <taxon>Bacteria</taxon>
        <taxon>Candidatus Eiseniibacteriota</taxon>
    </lineage>
</organism>
<feature type="domain" description="Aminotransferase class I/classII large" evidence="6">
    <location>
        <begin position="27"/>
        <end position="340"/>
    </location>
</feature>
<keyword evidence="2 7" id="KW-0032">Aminotransferase</keyword>
<dbReference type="PANTHER" id="PTHR42885">
    <property type="entry name" value="HISTIDINOL-PHOSPHATE AMINOTRANSFERASE-RELATED"/>
    <property type="match status" value="1"/>
</dbReference>
<dbReference type="InterPro" id="IPR001917">
    <property type="entry name" value="Aminotrans_II_pyridoxalP_BS"/>
</dbReference>
<dbReference type="GO" id="GO:0030170">
    <property type="term" value="F:pyridoxal phosphate binding"/>
    <property type="evidence" value="ECO:0007669"/>
    <property type="project" value="InterPro"/>
</dbReference>
<accession>A0A933SEW7</accession>
<evidence type="ECO:0000256" key="3">
    <source>
        <dbReference type="ARBA" id="ARBA00022679"/>
    </source>
</evidence>
<evidence type="ECO:0000256" key="4">
    <source>
        <dbReference type="ARBA" id="ARBA00022898"/>
    </source>
</evidence>
<dbReference type="Gene3D" id="3.40.640.10">
    <property type="entry name" value="Type I PLP-dependent aspartate aminotransferase-like (Major domain)"/>
    <property type="match status" value="1"/>
</dbReference>
<keyword evidence="3" id="KW-0808">Transferase</keyword>
<dbReference type="Proteomes" id="UP000696931">
    <property type="component" value="Unassembled WGS sequence"/>
</dbReference>
<evidence type="ECO:0000259" key="6">
    <source>
        <dbReference type="Pfam" id="PF00155"/>
    </source>
</evidence>
<dbReference type="Pfam" id="PF00155">
    <property type="entry name" value="Aminotran_1_2"/>
    <property type="match status" value="1"/>
</dbReference>
<name>A0A933SEW7_UNCEI</name>
<evidence type="ECO:0000256" key="5">
    <source>
        <dbReference type="RuleBase" id="RU003693"/>
    </source>
</evidence>
<keyword evidence="4 5" id="KW-0663">Pyridoxal phosphate</keyword>
<dbReference type="AlphaFoldDB" id="A0A933SEW7"/>
<dbReference type="EMBL" id="JACRIW010000081">
    <property type="protein sequence ID" value="MBI5170076.1"/>
    <property type="molecule type" value="Genomic_DNA"/>
</dbReference>
<reference evidence="7" key="1">
    <citation type="submission" date="2020-07" db="EMBL/GenBank/DDBJ databases">
        <title>Huge and variable diversity of episymbiotic CPR bacteria and DPANN archaea in groundwater ecosystems.</title>
        <authorList>
            <person name="He C.Y."/>
            <person name="Keren R."/>
            <person name="Whittaker M."/>
            <person name="Farag I.F."/>
            <person name="Doudna J."/>
            <person name="Cate J.H.D."/>
            <person name="Banfield J.F."/>
        </authorList>
    </citation>
    <scope>NUCLEOTIDE SEQUENCE</scope>
    <source>
        <strain evidence="7">NC_groundwater_1813_Pr3_B-0.1um_71_17</strain>
    </source>
</reference>
<dbReference type="CDD" id="cd00609">
    <property type="entry name" value="AAT_like"/>
    <property type="match status" value="1"/>
</dbReference>
<comment type="cofactor">
    <cofactor evidence="1 5">
        <name>pyridoxal 5'-phosphate</name>
        <dbReference type="ChEBI" id="CHEBI:597326"/>
    </cofactor>
</comment>
<dbReference type="SUPFAM" id="SSF53383">
    <property type="entry name" value="PLP-dependent transferases"/>
    <property type="match status" value="1"/>
</dbReference>
<comment type="caution">
    <text evidence="7">The sequence shown here is derived from an EMBL/GenBank/DDBJ whole genome shotgun (WGS) entry which is preliminary data.</text>
</comment>
<comment type="similarity">
    <text evidence="5">Belongs to the class-II pyridoxal-phosphate-dependent aminotransferase family.</text>
</comment>
<evidence type="ECO:0000256" key="2">
    <source>
        <dbReference type="ARBA" id="ARBA00022576"/>
    </source>
</evidence>
<dbReference type="InterPro" id="IPR015421">
    <property type="entry name" value="PyrdxlP-dep_Trfase_major"/>
</dbReference>
<dbReference type="InterPro" id="IPR004839">
    <property type="entry name" value="Aminotransferase_I/II_large"/>
</dbReference>
<dbReference type="InterPro" id="IPR015422">
    <property type="entry name" value="PyrdxlP-dep_Trfase_small"/>
</dbReference>
<evidence type="ECO:0000256" key="1">
    <source>
        <dbReference type="ARBA" id="ARBA00001933"/>
    </source>
</evidence>
<dbReference type="GO" id="GO:0008483">
    <property type="term" value="F:transaminase activity"/>
    <property type="evidence" value="ECO:0007669"/>
    <property type="project" value="UniProtKB-KW"/>
</dbReference>
<dbReference type="InterPro" id="IPR015424">
    <property type="entry name" value="PyrdxlP-dep_Trfase"/>
</dbReference>
<dbReference type="PANTHER" id="PTHR42885:SF2">
    <property type="entry name" value="HISTIDINOL-PHOSPHATE AMINOTRANSFERASE"/>
    <property type="match status" value="1"/>
</dbReference>
<dbReference type="Gene3D" id="3.90.1150.10">
    <property type="entry name" value="Aspartate Aminotransferase, domain 1"/>
    <property type="match status" value="1"/>
</dbReference>
<sequence>MSALPPPRRSEWNGLQLYQTPESPVAIDLSDNTSRFGVPPAALAVLRGAEDEWIARYPSGYGEPLKHALAAYAGVRPEQIVTGCGSDDVLDSAVRAFARPGETLACLAPTFPMPVRFAQLNGLRVRETRVGPDGSFDPSALLVGDPAIVYLCSPNNPTGACLDGDAVDRVLAHATGVVILDEAYAEFAGTSRTAAAPALGRVLSVRTLSKAFGLAGLRVGWAAGHEALVRDVELSRGPYTVNALAERAAAAALARDVDWMRARVAESLAARAALEAGLRALGLEPLPSHANFVLVPCAGAPALAARLRERGLGVRAFANLPGYGDALRLHASPPAEQDRALALLKEALA</sequence>
<evidence type="ECO:0000313" key="7">
    <source>
        <dbReference type="EMBL" id="MBI5170076.1"/>
    </source>
</evidence>